<feature type="non-terminal residue" evidence="1">
    <location>
        <position position="48"/>
    </location>
</feature>
<accession>A0A820SKF1</accession>
<dbReference type="EMBL" id="CAJOBB010031518">
    <property type="protein sequence ID" value="CAF4451396.1"/>
    <property type="molecule type" value="Genomic_DNA"/>
</dbReference>
<evidence type="ECO:0000313" key="1">
    <source>
        <dbReference type="EMBL" id="CAF4451396.1"/>
    </source>
</evidence>
<evidence type="ECO:0000313" key="2">
    <source>
        <dbReference type="Proteomes" id="UP000663868"/>
    </source>
</evidence>
<dbReference type="AlphaFoldDB" id="A0A820SKF1"/>
<reference evidence="1" key="1">
    <citation type="submission" date="2021-02" db="EMBL/GenBank/DDBJ databases">
        <authorList>
            <person name="Nowell W R."/>
        </authorList>
    </citation>
    <scope>NUCLEOTIDE SEQUENCE</scope>
</reference>
<organism evidence="1 2">
    <name type="scientific">Adineta steineri</name>
    <dbReference type="NCBI Taxonomy" id="433720"/>
    <lineage>
        <taxon>Eukaryota</taxon>
        <taxon>Metazoa</taxon>
        <taxon>Spiralia</taxon>
        <taxon>Gnathifera</taxon>
        <taxon>Rotifera</taxon>
        <taxon>Eurotatoria</taxon>
        <taxon>Bdelloidea</taxon>
        <taxon>Adinetida</taxon>
        <taxon>Adinetidae</taxon>
        <taxon>Adineta</taxon>
    </lineage>
</organism>
<gene>
    <name evidence="1" type="ORF">KXQ929_LOCUS53975</name>
</gene>
<comment type="caution">
    <text evidence="1">The sequence shown here is derived from an EMBL/GenBank/DDBJ whole genome shotgun (WGS) entry which is preliminary data.</text>
</comment>
<protein>
    <submittedName>
        <fullName evidence="1">Uncharacterized protein</fullName>
    </submittedName>
</protein>
<sequence length="48" mass="5882">IEHDHLTIVKERECALNERIINLQLKYDQLAREHLTTEKRCEMYEKNL</sequence>
<dbReference type="Proteomes" id="UP000663868">
    <property type="component" value="Unassembled WGS sequence"/>
</dbReference>
<proteinExistence type="predicted"/>
<feature type="non-terminal residue" evidence="1">
    <location>
        <position position="1"/>
    </location>
</feature>
<name>A0A820SKF1_9BILA</name>